<evidence type="ECO:0000313" key="2">
    <source>
        <dbReference type="EMBL" id="GAK50050.1"/>
    </source>
</evidence>
<organism evidence="2">
    <name type="scientific">Candidatus Moduliflexus flocculans</name>
    <dbReference type="NCBI Taxonomy" id="1499966"/>
    <lineage>
        <taxon>Bacteria</taxon>
        <taxon>Candidatus Moduliflexota</taxon>
        <taxon>Candidatus Moduliflexia</taxon>
        <taxon>Candidatus Moduliflexales</taxon>
        <taxon>Candidatus Moduliflexaceae</taxon>
    </lineage>
</organism>
<feature type="compositionally biased region" description="Polar residues" evidence="1">
    <location>
        <begin position="232"/>
        <end position="244"/>
    </location>
</feature>
<evidence type="ECO:0000313" key="3">
    <source>
        <dbReference type="Proteomes" id="UP000030700"/>
    </source>
</evidence>
<name>A0A0S6VS06_9BACT</name>
<dbReference type="Proteomes" id="UP000030700">
    <property type="component" value="Unassembled WGS sequence"/>
</dbReference>
<gene>
    <name evidence="2" type="ORF">U14_01275</name>
</gene>
<dbReference type="AlphaFoldDB" id="A0A0S6VS06"/>
<dbReference type="HOGENOM" id="CLU_1136301_0_0_0"/>
<dbReference type="EMBL" id="DF820455">
    <property type="protein sequence ID" value="GAK50050.1"/>
    <property type="molecule type" value="Genomic_DNA"/>
</dbReference>
<evidence type="ECO:0000256" key="1">
    <source>
        <dbReference type="SAM" id="MobiDB-lite"/>
    </source>
</evidence>
<keyword evidence="3" id="KW-1185">Reference proteome</keyword>
<sequence>MAVGTLVQRPPFPRRLLSSRPGQTFDTMGVVGLSRCIRLPMGCEGTGGDVFQAFTRPPQPRGRVPGLHQPCLKGPPVLRDPMTLPLLHMVPGGAALPVRMVDPVVDAPQPVQVGSDRPTAPPTPVHDGVGVAAVLASDKSTVGRIALLPSRLLTHDLPLGTQPHLRSNLLPHKAGRHTLPPSIPMNQIRTPLIDSPGTLGECLVGLRTSTQRPRIHAANPWTHGAPPCLGVETSSSQHTPNNQQ</sequence>
<reference evidence="2" key="1">
    <citation type="journal article" date="2015" name="PeerJ">
        <title>First genomic representation of candidate bacterial phylum KSB3 points to enhanced environmental sensing as a trigger of wastewater bulking.</title>
        <authorList>
            <person name="Sekiguchi Y."/>
            <person name="Ohashi A."/>
            <person name="Parks D.H."/>
            <person name="Yamauchi T."/>
            <person name="Tyson G.W."/>
            <person name="Hugenholtz P."/>
        </authorList>
    </citation>
    <scope>NUCLEOTIDE SEQUENCE [LARGE SCALE GENOMIC DNA]</scope>
</reference>
<feature type="region of interest" description="Disordered" evidence="1">
    <location>
        <begin position="216"/>
        <end position="244"/>
    </location>
</feature>
<proteinExistence type="predicted"/>
<accession>A0A0S6VS06</accession>
<protein>
    <submittedName>
        <fullName evidence="2">Uncharacterized protein</fullName>
    </submittedName>
</protein>